<accession>A0A921MQA2</accession>
<dbReference type="EMBL" id="DYUD01000011">
    <property type="protein sequence ID" value="HJG88450.1"/>
    <property type="molecule type" value="Genomic_DNA"/>
</dbReference>
<protein>
    <submittedName>
        <fullName evidence="3">SusF/SusE family outer membrane protein</fullName>
    </submittedName>
</protein>
<gene>
    <name evidence="3" type="ORF">K8U91_03085</name>
</gene>
<sequence>MKARTIIGLSLLALVGMTGCEEDIVLDKGESPLEVKLSSDTVWCDQRADAQEALQITWTSGTNQGTGAAISYFFEMDLKGNDFQGGIKYDIGKTDSRVISFTNKELTDTLMHYFPTIPLEQYSEFEIRVTATVAAASVPTQVSPVKSVKIAPYKWRVLNLYIIGDATPNGWDNQLATIMSSDYDNIAHFTWQGMLNKGEIKFNAQLGDWYPCYVRDNDDPTKMHYREKEEDYPDNKWVIEEAGNYFIDVNLDELTVSFTNLDGEVPFTELYLVGEAAPTAIKLEQSSDDSFIFTYNGALSAGTLLISTTTATSGCAGYQPLDNNGLGSTGILLLSDLGTASNQWNIPAANKYSVKLDLRNNRLEIGDYVGYEHIWIMGSAAPGGWSWDDITEMQRDASNPNVFRYEGFLSAGELKFPLEIDHNFGGDFILAPQANCPISENGTYFIGNQPDNKWIISEAGNYRITIDVENETISFVKL</sequence>
<dbReference type="GO" id="GO:2001070">
    <property type="term" value="F:starch binding"/>
    <property type="evidence" value="ECO:0007669"/>
    <property type="project" value="InterPro"/>
</dbReference>
<dbReference type="GO" id="GO:0019867">
    <property type="term" value="C:outer membrane"/>
    <property type="evidence" value="ECO:0007669"/>
    <property type="project" value="InterPro"/>
</dbReference>
<evidence type="ECO:0000259" key="1">
    <source>
        <dbReference type="Pfam" id="PF14292"/>
    </source>
</evidence>
<proteinExistence type="predicted"/>
<dbReference type="Pfam" id="PF14292">
    <property type="entry name" value="SusE"/>
    <property type="match status" value="1"/>
</dbReference>
<dbReference type="PROSITE" id="PS51257">
    <property type="entry name" value="PROKAR_LIPOPROTEIN"/>
    <property type="match status" value="1"/>
</dbReference>
<comment type="caution">
    <text evidence="3">The sequence shown here is derived from an EMBL/GenBank/DDBJ whole genome shotgun (WGS) entry which is preliminary data.</text>
</comment>
<reference evidence="3" key="2">
    <citation type="submission" date="2021-09" db="EMBL/GenBank/DDBJ databases">
        <authorList>
            <person name="Gilroy R."/>
        </authorList>
    </citation>
    <scope>NUCLEOTIDE SEQUENCE</scope>
    <source>
        <strain evidence="3">CHK121-7720</strain>
    </source>
</reference>
<name>A0A921MQA2_9BACT</name>
<dbReference type="RefSeq" id="WP_273305491.1">
    <property type="nucleotide sequence ID" value="NZ_DYUD01000011.1"/>
</dbReference>
<dbReference type="InterPro" id="IPR032187">
    <property type="entry name" value="SusF/SusE-like_C"/>
</dbReference>
<evidence type="ECO:0000313" key="3">
    <source>
        <dbReference type="EMBL" id="HJG88450.1"/>
    </source>
</evidence>
<dbReference type="Gene3D" id="2.60.40.3620">
    <property type="match status" value="2"/>
</dbReference>
<feature type="domain" description="SusE outer membrane protein" evidence="1">
    <location>
        <begin position="24"/>
        <end position="129"/>
    </location>
</feature>
<dbReference type="Proteomes" id="UP000757103">
    <property type="component" value="Unassembled WGS sequence"/>
</dbReference>
<dbReference type="Pfam" id="PF16411">
    <property type="entry name" value="SusF_SusE"/>
    <property type="match status" value="1"/>
</dbReference>
<evidence type="ECO:0000259" key="2">
    <source>
        <dbReference type="Pfam" id="PF16411"/>
    </source>
</evidence>
<dbReference type="InterPro" id="IPR025970">
    <property type="entry name" value="SusE"/>
</dbReference>
<organism evidence="3 4">
    <name type="scientific">Barnesiella viscericola</name>
    <dbReference type="NCBI Taxonomy" id="397865"/>
    <lineage>
        <taxon>Bacteria</taxon>
        <taxon>Pseudomonadati</taxon>
        <taxon>Bacteroidota</taxon>
        <taxon>Bacteroidia</taxon>
        <taxon>Bacteroidales</taxon>
        <taxon>Barnesiellaceae</taxon>
        <taxon>Barnesiella</taxon>
    </lineage>
</organism>
<reference evidence="3" key="1">
    <citation type="journal article" date="2021" name="PeerJ">
        <title>Extensive microbial diversity within the chicken gut microbiome revealed by metagenomics and culture.</title>
        <authorList>
            <person name="Gilroy R."/>
            <person name="Ravi A."/>
            <person name="Getino M."/>
            <person name="Pursley I."/>
            <person name="Horton D.L."/>
            <person name="Alikhan N.F."/>
            <person name="Baker D."/>
            <person name="Gharbi K."/>
            <person name="Hall N."/>
            <person name="Watson M."/>
            <person name="Adriaenssens E.M."/>
            <person name="Foster-Nyarko E."/>
            <person name="Jarju S."/>
            <person name="Secka A."/>
            <person name="Antonio M."/>
            <person name="Oren A."/>
            <person name="Chaudhuri R.R."/>
            <person name="La Ragione R."/>
            <person name="Hildebrand F."/>
            <person name="Pallen M.J."/>
        </authorList>
    </citation>
    <scope>NUCLEOTIDE SEQUENCE</scope>
    <source>
        <strain evidence="3">CHK121-7720</strain>
    </source>
</reference>
<feature type="domain" description="Outer membrane protein SusF/SusE-like C-terminal" evidence="2">
    <location>
        <begin position="373"/>
        <end position="473"/>
    </location>
</feature>
<dbReference type="AlphaFoldDB" id="A0A921MQA2"/>
<evidence type="ECO:0000313" key="4">
    <source>
        <dbReference type="Proteomes" id="UP000757103"/>
    </source>
</evidence>